<evidence type="ECO:0000256" key="1">
    <source>
        <dbReference type="SAM" id="SignalP"/>
    </source>
</evidence>
<dbReference type="InterPro" id="IPR011042">
    <property type="entry name" value="6-blade_b-propeller_TolB-like"/>
</dbReference>
<keyword evidence="1" id="KW-0732">Signal</keyword>
<feature type="signal peptide" evidence="1">
    <location>
        <begin position="1"/>
        <end position="38"/>
    </location>
</feature>
<dbReference type="EMBL" id="AM746676">
    <property type="protein sequence ID" value="CAN95677.1"/>
    <property type="molecule type" value="Genomic_DNA"/>
</dbReference>
<dbReference type="OrthoDB" id="9768084at2"/>
<dbReference type="BioCyc" id="SCEL448385:SCE_RS28290-MONOMER"/>
<organism evidence="2 3">
    <name type="scientific">Sorangium cellulosum (strain So ce56)</name>
    <name type="common">Polyangium cellulosum (strain So ce56)</name>
    <dbReference type="NCBI Taxonomy" id="448385"/>
    <lineage>
        <taxon>Bacteria</taxon>
        <taxon>Pseudomonadati</taxon>
        <taxon>Myxococcota</taxon>
        <taxon>Polyangia</taxon>
        <taxon>Polyangiales</taxon>
        <taxon>Polyangiaceae</taxon>
        <taxon>Sorangium</taxon>
    </lineage>
</organism>
<dbReference type="eggNOG" id="COG3391">
    <property type="taxonomic scope" value="Bacteria"/>
</dbReference>
<dbReference type="Proteomes" id="UP000002139">
    <property type="component" value="Chromosome"/>
</dbReference>
<dbReference type="HOGENOM" id="CLU_733415_0_0_7"/>
<keyword evidence="3" id="KW-1185">Reference proteome</keyword>
<feature type="chain" id="PRO_5002735141" evidence="1">
    <location>
        <begin position="39"/>
        <end position="377"/>
    </location>
</feature>
<dbReference type="KEGG" id="scl:sce5514"/>
<proteinExistence type="predicted"/>
<name>A9G2Q9_SORC5</name>
<dbReference type="AlphaFoldDB" id="A9G2Q9"/>
<protein>
    <submittedName>
        <fullName evidence="2">Uncharacterized protein</fullName>
    </submittedName>
</protein>
<dbReference type="Gene3D" id="2.120.10.30">
    <property type="entry name" value="TolB, C-terminal domain"/>
    <property type="match status" value="1"/>
</dbReference>
<evidence type="ECO:0000313" key="3">
    <source>
        <dbReference type="Proteomes" id="UP000002139"/>
    </source>
</evidence>
<gene>
    <name evidence="2" type="ordered locus">sce5514</name>
</gene>
<reference evidence="2 3" key="1">
    <citation type="journal article" date="2007" name="Nat. Biotechnol.">
        <title>Complete genome sequence of the myxobacterium Sorangium cellulosum.</title>
        <authorList>
            <person name="Schneiker S."/>
            <person name="Perlova O."/>
            <person name="Kaiser O."/>
            <person name="Gerth K."/>
            <person name="Alici A."/>
            <person name="Altmeyer M.O."/>
            <person name="Bartels D."/>
            <person name="Bekel T."/>
            <person name="Beyer S."/>
            <person name="Bode E."/>
            <person name="Bode H.B."/>
            <person name="Bolten C.J."/>
            <person name="Choudhuri J.V."/>
            <person name="Doss S."/>
            <person name="Elnakady Y.A."/>
            <person name="Frank B."/>
            <person name="Gaigalat L."/>
            <person name="Goesmann A."/>
            <person name="Groeger C."/>
            <person name="Gross F."/>
            <person name="Jelsbak L."/>
            <person name="Jelsbak L."/>
            <person name="Kalinowski J."/>
            <person name="Kegler C."/>
            <person name="Knauber T."/>
            <person name="Konietzny S."/>
            <person name="Kopp M."/>
            <person name="Krause L."/>
            <person name="Krug D."/>
            <person name="Linke B."/>
            <person name="Mahmud T."/>
            <person name="Martinez-Arias R."/>
            <person name="McHardy A.C."/>
            <person name="Merai M."/>
            <person name="Meyer F."/>
            <person name="Mormann S."/>
            <person name="Munoz-Dorado J."/>
            <person name="Perez J."/>
            <person name="Pradella S."/>
            <person name="Rachid S."/>
            <person name="Raddatz G."/>
            <person name="Rosenau F."/>
            <person name="Rueckert C."/>
            <person name="Sasse F."/>
            <person name="Scharfe M."/>
            <person name="Schuster S.C."/>
            <person name="Suen G."/>
            <person name="Treuner-Lange A."/>
            <person name="Velicer G.J."/>
            <person name="Vorholter F.-J."/>
            <person name="Weissman K.J."/>
            <person name="Welch R.D."/>
            <person name="Wenzel S.C."/>
            <person name="Whitworth D.E."/>
            <person name="Wilhelm S."/>
            <person name="Wittmann C."/>
            <person name="Bloecker H."/>
            <person name="Puehler A."/>
            <person name="Mueller R."/>
        </authorList>
    </citation>
    <scope>NUCLEOTIDE SEQUENCE [LARGE SCALE GENOMIC DNA]</scope>
    <source>
        <strain evidence="3">So ce56</strain>
    </source>
</reference>
<accession>A9G2Q9</accession>
<evidence type="ECO:0000313" key="2">
    <source>
        <dbReference type="EMBL" id="CAN95677.1"/>
    </source>
</evidence>
<dbReference type="SUPFAM" id="SSF63829">
    <property type="entry name" value="Calcium-dependent phosphotriesterase"/>
    <property type="match status" value="1"/>
</dbReference>
<sequence length="377" mass="39684">MSQSVTSKLSYSNGKWLACGTLALLSAVSPLIPGPALAQGGCYGEIKTFATVPAAPGFPEGIAVHGNRVYVSGPATFGTAGQGPSTIEVFDRDSKVHKATIKVAGETLADEHALSCIAVDEDGRVYALSTQLGLLRFRKTGHGYVQESYGAPLPVLPPCVMAAPGEVCSPKPFPMPPLPNDIAFDEEGYAYVTDSLQATIFRYPPGGGAPEIWFQSAALVGSGDVPIGVNGIRLDPAREHVYFSVSFSPSDPSLGSIYRLPLVEAPEEADLELVHDYDAGEAPDGFAFGKSGKLYVTLAAANAISVLDEHGVEESRIESAPGEEIPLDAPANVAFNDPAQMLLIVNHASFTRNPAHFGVLRVWVGDKADPLEKPSLP</sequence>